<dbReference type="InterPro" id="IPR011990">
    <property type="entry name" value="TPR-like_helical_dom_sf"/>
</dbReference>
<dbReference type="InterPro" id="IPR007751">
    <property type="entry name" value="DUF676_lipase-like"/>
</dbReference>
<feature type="domain" description="DUF676" evidence="3">
    <location>
        <begin position="24"/>
        <end position="123"/>
    </location>
</feature>
<dbReference type="SUPFAM" id="SSF53474">
    <property type="entry name" value="alpha/beta-Hydrolases"/>
    <property type="match status" value="1"/>
</dbReference>
<dbReference type="PANTHER" id="PTHR46082">
    <property type="entry name" value="ATP/GTP-BINDING PROTEIN-RELATED"/>
    <property type="match status" value="1"/>
</dbReference>
<evidence type="ECO:0000313" key="4">
    <source>
        <dbReference type="EMBL" id="KIW67282.1"/>
    </source>
</evidence>
<dbReference type="PANTHER" id="PTHR46082:SF6">
    <property type="entry name" value="AAA+ ATPASE DOMAIN-CONTAINING PROTEIN-RELATED"/>
    <property type="match status" value="1"/>
</dbReference>
<name>A0A0D2DYS1_9EURO</name>
<dbReference type="STRING" id="5601.A0A0D2DYS1"/>
<dbReference type="Gene3D" id="3.40.50.1820">
    <property type="entry name" value="alpha/beta hydrolase"/>
    <property type="match status" value="1"/>
</dbReference>
<dbReference type="HOGENOM" id="CLU_000288_125_13_1"/>
<dbReference type="AlphaFoldDB" id="A0A0D2DYS1"/>
<dbReference type="InterPro" id="IPR027417">
    <property type="entry name" value="P-loop_NTPase"/>
</dbReference>
<dbReference type="Pfam" id="PF05057">
    <property type="entry name" value="DUF676"/>
    <property type="match status" value="1"/>
</dbReference>
<dbReference type="SUPFAM" id="SSF52540">
    <property type="entry name" value="P-loop containing nucleoside triphosphate hydrolases"/>
    <property type="match status" value="1"/>
</dbReference>
<dbReference type="SUPFAM" id="SSF48452">
    <property type="entry name" value="TPR-like"/>
    <property type="match status" value="2"/>
</dbReference>
<evidence type="ECO:0000256" key="2">
    <source>
        <dbReference type="SAM" id="MobiDB-lite"/>
    </source>
</evidence>
<evidence type="ECO:0000256" key="1">
    <source>
        <dbReference type="ARBA" id="ARBA00007920"/>
    </source>
</evidence>
<feature type="compositionally biased region" description="Low complexity" evidence="2">
    <location>
        <begin position="1016"/>
        <end position="1028"/>
    </location>
</feature>
<dbReference type="InterPro" id="IPR029058">
    <property type="entry name" value="AB_hydrolase_fold"/>
</dbReference>
<comment type="similarity">
    <text evidence="1">Belongs to the putative lipase ROG1 family.</text>
</comment>
<dbReference type="InterPro" id="IPR053137">
    <property type="entry name" value="NLR-like"/>
</dbReference>
<dbReference type="Pfam" id="PF13424">
    <property type="entry name" value="TPR_12"/>
    <property type="match status" value="2"/>
</dbReference>
<feature type="region of interest" description="Disordered" evidence="2">
    <location>
        <begin position="1015"/>
        <end position="1080"/>
    </location>
</feature>
<reference evidence="4 5" key="1">
    <citation type="submission" date="2015-01" db="EMBL/GenBank/DDBJ databases">
        <title>The Genome Sequence of Capronia semiimmersa CBS27337.</title>
        <authorList>
            <consortium name="The Broad Institute Genomics Platform"/>
            <person name="Cuomo C."/>
            <person name="de Hoog S."/>
            <person name="Gorbushina A."/>
            <person name="Stielow B."/>
            <person name="Teixiera M."/>
            <person name="Abouelleil A."/>
            <person name="Chapman S.B."/>
            <person name="Priest M."/>
            <person name="Young S.K."/>
            <person name="Wortman J."/>
            <person name="Nusbaum C."/>
            <person name="Birren B."/>
        </authorList>
    </citation>
    <scope>NUCLEOTIDE SEQUENCE [LARGE SCALE GENOMIC DNA]</scope>
    <source>
        <strain evidence="4 5">CBS 27337</strain>
    </source>
</reference>
<dbReference type="Gene3D" id="3.40.50.300">
    <property type="entry name" value="P-loop containing nucleotide triphosphate hydrolases"/>
    <property type="match status" value="1"/>
</dbReference>
<gene>
    <name evidence="4" type="ORF">PV04_06547</name>
</gene>
<accession>A0A0D2DYS1</accession>
<dbReference type="EMBL" id="KN846959">
    <property type="protein sequence ID" value="KIW67282.1"/>
    <property type="molecule type" value="Genomic_DNA"/>
</dbReference>
<organism evidence="4 5">
    <name type="scientific">Phialophora macrospora</name>
    <dbReference type="NCBI Taxonomy" id="1851006"/>
    <lineage>
        <taxon>Eukaryota</taxon>
        <taxon>Fungi</taxon>
        <taxon>Dikarya</taxon>
        <taxon>Ascomycota</taxon>
        <taxon>Pezizomycotina</taxon>
        <taxon>Eurotiomycetes</taxon>
        <taxon>Chaetothyriomycetidae</taxon>
        <taxon>Chaetothyriales</taxon>
        <taxon>Herpotrichiellaceae</taxon>
        <taxon>Phialophora</taxon>
    </lineage>
</organism>
<evidence type="ECO:0000259" key="3">
    <source>
        <dbReference type="Pfam" id="PF05057"/>
    </source>
</evidence>
<keyword evidence="5" id="KW-1185">Reference proteome</keyword>
<evidence type="ECO:0000313" key="5">
    <source>
        <dbReference type="Proteomes" id="UP000054266"/>
    </source>
</evidence>
<dbReference type="Gene3D" id="1.25.40.10">
    <property type="entry name" value="Tetratricopeptide repeat domain"/>
    <property type="match status" value="2"/>
</dbReference>
<feature type="region of interest" description="Disordered" evidence="2">
    <location>
        <begin position="951"/>
        <end position="984"/>
    </location>
</feature>
<proteinExistence type="inferred from homology"/>
<protein>
    <recommendedName>
        <fullName evidence="3">DUF676 domain-containing protein</fullName>
    </recommendedName>
</protein>
<dbReference type="Proteomes" id="UP000054266">
    <property type="component" value="Unassembled WGS sequence"/>
</dbReference>
<sequence>MFHAEATWTAGNGKMWLSDFLPKRLPDARILLFGYNSNVAVETSSAGVDEQAVNLLDRLTARRKLVSPRRRIIFIAHSLGGIVVKRALVEAKLDDKYASIRKATFGLVFFATPHHGGNFANLGDVAANIARYVLWNPKNTFVDNLKHNSIFSERLRDEFRHQLEDYKILSFYETKRLGPDLIVDAHSAILGLPGTRETAIALDGDHRSICKYPEPNAAYQQVEDGLAKLVEGALQTPVETVEGTLQLSEVHSPTFFVPYRKNPTFVGRENIIKHLLGILGPDPEGQRRAALYGLGGIGKTQIALSYAYRWKEEHPKTSVFWIHGSDLESFHMSFMDLADEMKIPGADSPKADILSLVRDWLSIKRNGGDWLMIVDNADDSDMFSKLPSCHGKGSVSGRLADYIPDCAHGAVLLTTRDLQVGIRMVHNVNSVLQVKRMGELEAIDMVQKILDDKEKYRREDISELAKKMEYIPLALAQAVAYIWGNSLPIQRYLTQYEKSRANELMLLRHNATNGLAKDEARNAVTTTWKISFAQIKQQNPLAANILYLFAFLDRHCIPDELIRRLYPSLLDMDFENACGLLKAFSLIEEIPLTLRGESHAAFTLHRMVQLVTQEWLQDAKETAVWAEQALVAVSIVFLPGEREEWKSCEIYLPHVKVVLESKVQSEDGNVSTSKPALLHNAATYFRVKGYHRRAEETAREAVAARQASIGSKHPDTLASHTSLSRVLLEQGRIEEAMELQLEAMKAAGSSIPENNPAMLRAVAYLAALHGIQGRFDEAERLQKHVLKMSEPLLGNDHPDVLHTLRDLAVSYGHRGRYDEAEKLSQLVLERRTRVLSEDHPETLISMLDLAATYMQQNSAPKAILAEEIERKVIEVRGIVLGKEHPATIQAMEHLRGTYEWQGRHDDAAKLQEQIKAINRNGSQQTAELSDAEKLNMSRNIVTYELPLRSNRTRRMSHDEDLAAVETTPEEEQEAEGPQIQARRSWVDANHAVDGTTKTEQVDIHVPNTQLGHHYARSMSSSASPLSSANLIPARDQAKSPRSSVGGFRSRIKSWQGESGEWTGKSEEQSRKKGWFSRYQT</sequence>